<sequence length="55" mass="5676">MSVTRTPDALVLDVESCNQLVGCPGCGVNRSRPRARGGGGDRRTLGRGPGKVPVV</sequence>
<gene>
    <name evidence="2" type="ORF">HMPREF1978_00784</name>
</gene>
<organism evidence="2 3">
    <name type="scientific">Actinomyces graevenitzii F0530</name>
    <dbReference type="NCBI Taxonomy" id="1321817"/>
    <lineage>
        <taxon>Bacteria</taxon>
        <taxon>Bacillati</taxon>
        <taxon>Actinomycetota</taxon>
        <taxon>Actinomycetes</taxon>
        <taxon>Actinomycetales</taxon>
        <taxon>Actinomycetaceae</taxon>
        <taxon>Actinomyces</taxon>
    </lineage>
</organism>
<dbReference type="Proteomes" id="UP000016481">
    <property type="component" value="Unassembled WGS sequence"/>
</dbReference>
<protein>
    <submittedName>
        <fullName evidence="2">Uncharacterized protein</fullName>
    </submittedName>
</protein>
<dbReference type="EMBL" id="AWSC01000024">
    <property type="protein sequence ID" value="ERH17013.1"/>
    <property type="molecule type" value="Genomic_DNA"/>
</dbReference>
<dbReference type="AlphaFoldDB" id="U1RBH6"/>
<feature type="region of interest" description="Disordered" evidence="1">
    <location>
        <begin position="28"/>
        <end position="55"/>
    </location>
</feature>
<accession>U1RBH6</accession>
<comment type="caution">
    <text evidence="2">The sequence shown here is derived from an EMBL/GenBank/DDBJ whole genome shotgun (WGS) entry which is preliminary data.</text>
</comment>
<evidence type="ECO:0000313" key="3">
    <source>
        <dbReference type="Proteomes" id="UP000016481"/>
    </source>
</evidence>
<evidence type="ECO:0000313" key="2">
    <source>
        <dbReference type="EMBL" id="ERH17013.1"/>
    </source>
</evidence>
<reference evidence="2 3" key="1">
    <citation type="submission" date="2013-08" db="EMBL/GenBank/DDBJ databases">
        <authorList>
            <person name="Weinstock G."/>
            <person name="Sodergren E."/>
            <person name="Wylie T."/>
            <person name="Fulton L."/>
            <person name="Fulton R."/>
            <person name="Fronick C."/>
            <person name="O'Laughlin M."/>
            <person name="Godfrey J."/>
            <person name="Miner T."/>
            <person name="Herter B."/>
            <person name="Appelbaum E."/>
            <person name="Cordes M."/>
            <person name="Lek S."/>
            <person name="Wollam A."/>
            <person name="Pepin K.H."/>
            <person name="Palsikar V.B."/>
            <person name="Mitreva M."/>
            <person name="Wilson R.K."/>
        </authorList>
    </citation>
    <scope>NUCLEOTIDE SEQUENCE [LARGE SCALE GENOMIC DNA]</scope>
    <source>
        <strain evidence="2 3">F0530</strain>
    </source>
</reference>
<evidence type="ECO:0000256" key="1">
    <source>
        <dbReference type="SAM" id="MobiDB-lite"/>
    </source>
</evidence>
<dbReference type="HOGENOM" id="CLU_3021391_0_0_11"/>
<name>U1RBH6_9ACTO</name>
<proteinExistence type="predicted"/>